<proteinExistence type="predicted"/>
<protein>
    <submittedName>
        <fullName evidence="1">Uncharacterized protein</fullName>
    </submittedName>
</protein>
<organism evidence="1">
    <name type="scientific">Aphanomyces invadans</name>
    <dbReference type="NCBI Taxonomy" id="157072"/>
    <lineage>
        <taxon>Eukaryota</taxon>
        <taxon>Sar</taxon>
        <taxon>Stramenopiles</taxon>
        <taxon>Oomycota</taxon>
        <taxon>Saprolegniomycetes</taxon>
        <taxon>Saprolegniales</taxon>
        <taxon>Verrucalvaceae</taxon>
        <taxon>Aphanomyces</taxon>
    </lineage>
</organism>
<dbReference type="RefSeq" id="XP_008871418.1">
    <property type="nucleotide sequence ID" value="XM_008873196.1"/>
</dbReference>
<reference evidence="1" key="1">
    <citation type="submission" date="2013-12" db="EMBL/GenBank/DDBJ databases">
        <title>The Genome Sequence of Aphanomyces invadans NJM9701.</title>
        <authorList>
            <consortium name="The Broad Institute Genomics Platform"/>
            <person name="Russ C."/>
            <person name="Tyler B."/>
            <person name="van West P."/>
            <person name="Dieguez-Uribeondo J."/>
            <person name="Young S.K."/>
            <person name="Zeng Q."/>
            <person name="Gargeya S."/>
            <person name="Fitzgerald M."/>
            <person name="Abouelleil A."/>
            <person name="Alvarado L."/>
            <person name="Chapman S.B."/>
            <person name="Gainer-Dewar J."/>
            <person name="Goldberg J."/>
            <person name="Griggs A."/>
            <person name="Gujja S."/>
            <person name="Hansen M."/>
            <person name="Howarth C."/>
            <person name="Imamovic A."/>
            <person name="Ireland A."/>
            <person name="Larimer J."/>
            <person name="McCowan C."/>
            <person name="Murphy C."/>
            <person name="Pearson M."/>
            <person name="Poon T.W."/>
            <person name="Priest M."/>
            <person name="Roberts A."/>
            <person name="Saif S."/>
            <person name="Shea T."/>
            <person name="Sykes S."/>
            <person name="Wortman J."/>
            <person name="Nusbaum C."/>
            <person name="Birren B."/>
        </authorList>
    </citation>
    <scope>NUCLEOTIDE SEQUENCE [LARGE SCALE GENOMIC DNA]</scope>
    <source>
        <strain evidence="1">NJM9701</strain>
    </source>
</reference>
<sequence length="55" mass="6333">MDPSIDACFAFVKSARHRTVTANTLRQYRSKLRTPLYATSISCRMFGESTKPHRQ</sequence>
<accession>A0A024U1Z3</accession>
<dbReference type="EMBL" id="KI913966">
    <property type="protein sequence ID" value="ETV99642.1"/>
    <property type="molecule type" value="Genomic_DNA"/>
</dbReference>
<gene>
    <name evidence="1" type="ORF">H310_07711</name>
</gene>
<dbReference type="VEuPathDB" id="FungiDB:H310_07711"/>
<evidence type="ECO:0000313" key="1">
    <source>
        <dbReference type="EMBL" id="ETV99642.1"/>
    </source>
</evidence>
<dbReference type="GeneID" id="20084761"/>
<dbReference type="AlphaFoldDB" id="A0A024U1Z3"/>
<name>A0A024U1Z3_9STRA</name>